<sequence length="84" mass="10118">MHFEEVNRQYTNEHLKRKLSGKDYFNTNYNKFKGNNYDDFLYDRVADAKNNGDKLLKSNNDIIKDNPYMNISREIGKIFRTEVF</sequence>
<name>A0AAQ2XLY9_9LACO</name>
<reference evidence="1" key="1">
    <citation type="submission" date="2023-02" db="EMBL/GenBank/DDBJ databases">
        <title>Complete genome sequence of Lactobacillus ruminis CACC888 isolated from Pig feces.</title>
        <authorList>
            <person name="Park S."/>
            <person name="Park M.A."/>
            <person name="Kim D.-H."/>
            <person name="Kim Y."/>
        </authorList>
    </citation>
    <scope>NUCLEOTIDE SEQUENCE</scope>
    <source>
        <strain evidence="1">CACC888</strain>
    </source>
</reference>
<accession>A0AAQ2XLY9</accession>
<evidence type="ECO:0000313" key="1">
    <source>
        <dbReference type="EMBL" id="WDC83104.1"/>
    </source>
</evidence>
<proteinExistence type="predicted"/>
<organism evidence="1 2">
    <name type="scientific">Ligilactobacillus ruminis</name>
    <dbReference type="NCBI Taxonomy" id="1623"/>
    <lineage>
        <taxon>Bacteria</taxon>
        <taxon>Bacillati</taxon>
        <taxon>Bacillota</taxon>
        <taxon>Bacilli</taxon>
        <taxon>Lactobacillales</taxon>
        <taxon>Lactobacillaceae</taxon>
        <taxon>Ligilactobacillus</taxon>
    </lineage>
</organism>
<evidence type="ECO:0000313" key="2">
    <source>
        <dbReference type="Proteomes" id="UP001222683"/>
    </source>
</evidence>
<dbReference type="EMBL" id="CP117692">
    <property type="protein sequence ID" value="WDC83104.1"/>
    <property type="molecule type" value="Genomic_DNA"/>
</dbReference>
<protein>
    <submittedName>
        <fullName evidence="1">Uncharacterized protein</fullName>
    </submittedName>
</protein>
<gene>
    <name evidence="1" type="ORF">PSR59_09540</name>
</gene>
<dbReference type="AlphaFoldDB" id="A0AAQ2XLY9"/>
<dbReference type="Proteomes" id="UP001222683">
    <property type="component" value="Chromosome"/>
</dbReference>